<dbReference type="OrthoDB" id="2396460at2759"/>
<name>A0A8H3XBR9_GIGMA</name>
<proteinExistence type="predicted"/>
<protein>
    <submittedName>
        <fullName evidence="1">Uncharacterized protein</fullName>
    </submittedName>
</protein>
<accession>A0A8H3XBR9</accession>
<gene>
    <name evidence="1" type="ORF">F8M41_004078</name>
</gene>
<dbReference type="AlphaFoldDB" id="A0A8H3XBR9"/>
<dbReference type="Proteomes" id="UP000439903">
    <property type="component" value="Unassembled WGS sequence"/>
</dbReference>
<evidence type="ECO:0000313" key="1">
    <source>
        <dbReference type="EMBL" id="KAF0440121.1"/>
    </source>
</evidence>
<organism evidence="1 2">
    <name type="scientific">Gigaspora margarita</name>
    <dbReference type="NCBI Taxonomy" id="4874"/>
    <lineage>
        <taxon>Eukaryota</taxon>
        <taxon>Fungi</taxon>
        <taxon>Fungi incertae sedis</taxon>
        <taxon>Mucoromycota</taxon>
        <taxon>Glomeromycotina</taxon>
        <taxon>Glomeromycetes</taxon>
        <taxon>Diversisporales</taxon>
        <taxon>Gigasporaceae</taxon>
        <taxon>Gigaspora</taxon>
    </lineage>
</organism>
<comment type="caution">
    <text evidence="1">The sequence shown here is derived from an EMBL/GenBank/DDBJ whole genome shotgun (WGS) entry which is preliminary data.</text>
</comment>
<dbReference type="EMBL" id="WTPW01001369">
    <property type="protein sequence ID" value="KAF0440121.1"/>
    <property type="molecule type" value="Genomic_DNA"/>
</dbReference>
<evidence type="ECO:0000313" key="2">
    <source>
        <dbReference type="Proteomes" id="UP000439903"/>
    </source>
</evidence>
<reference evidence="1 2" key="1">
    <citation type="journal article" date="2019" name="Environ. Microbiol.">
        <title>At the nexus of three kingdoms: the genome of the mycorrhizal fungus Gigaspora margarita provides insights into plant, endobacterial and fungal interactions.</title>
        <authorList>
            <person name="Venice F."/>
            <person name="Ghignone S."/>
            <person name="Salvioli di Fossalunga A."/>
            <person name="Amselem J."/>
            <person name="Novero M."/>
            <person name="Xianan X."/>
            <person name="Sedzielewska Toro K."/>
            <person name="Morin E."/>
            <person name="Lipzen A."/>
            <person name="Grigoriev I.V."/>
            <person name="Henrissat B."/>
            <person name="Martin F.M."/>
            <person name="Bonfante P."/>
        </authorList>
    </citation>
    <scope>NUCLEOTIDE SEQUENCE [LARGE SCALE GENOMIC DNA]</scope>
    <source>
        <strain evidence="1 2">BEG34</strain>
    </source>
</reference>
<sequence>MQELCLDEQPYIMNDGTAQLKDGHLPCSSLFPMHQITKIHGDDIFSPEAVRSAVETGSEFLWHLKKYLNDWFAEEKRLIVDNDNNKENFDPSQLKIQLNDNIGGALRLNG</sequence>
<keyword evidence="2" id="KW-1185">Reference proteome</keyword>